<evidence type="ECO:0000313" key="5">
    <source>
        <dbReference type="Proteomes" id="UP000254640"/>
    </source>
</evidence>
<sequence length="194" mass="21178">MQNVMAEQQAYSDNNLLLDAREQNVPRGVVTAHPLVIERARGSEVWDVEGNRYLDFVGGIGVLNVGHNHPAVVNAVTRQLGLVSHACFQVVAYPGYIELAQRLNKLVGGDEAYKSVFFTSGAEAVENAVKIARSHTQRSGIIAFDGAFHGRTLLGITLTGMSAPYKQNFWPVPLAIFTVCPSRTRCTVLLKRTA</sequence>
<dbReference type="InterPro" id="IPR050103">
    <property type="entry name" value="Class-III_PLP-dep_AT"/>
</dbReference>
<organism evidence="4 5">
    <name type="scientific">Enterobacter agglomerans</name>
    <name type="common">Erwinia herbicola</name>
    <name type="synonym">Pantoea agglomerans</name>
    <dbReference type="NCBI Taxonomy" id="549"/>
    <lineage>
        <taxon>Bacteria</taxon>
        <taxon>Pseudomonadati</taxon>
        <taxon>Pseudomonadota</taxon>
        <taxon>Gammaproteobacteria</taxon>
        <taxon>Enterobacterales</taxon>
        <taxon>Erwiniaceae</taxon>
        <taxon>Pantoea</taxon>
        <taxon>Pantoea agglomerans group</taxon>
    </lineage>
</organism>
<keyword evidence="3" id="KW-0663">Pyridoxal phosphate</keyword>
<dbReference type="InterPro" id="IPR005814">
    <property type="entry name" value="Aminotrans_3"/>
</dbReference>
<dbReference type="SUPFAM" id="SSF53383">
    <property type="entry name" value="PLP-dependent transferases"/>
    <property type="match status" value="1"/>
</dbReference>
<name>A0A379AEZ1_ENTAG</name>
<dbReference type="Gene3D" id="3.40.640.10">
    <property type="entry name" value="Type I PLP-dependent aspartate aminotransferase-like (Major domain)"/>
    <property type="match status" value="1"/>
</dbReference>
<proteinExistence type="predicted"/>
<dbReference type="PANTHER" id="PTHR11986">
    <property type="entry name" value="AMINOTRANSFERASE CLASS III"/>
    <property type="match status" value="1"/>
</dbReference>
<dbReference type="InterPro" id="IPR015422">
    <property type="entry name" value="PyrdxlP-dep_Trfase_small"/>
</dbReference>
<comment type="cofactor">
    <cofactor evidence="1">
        <name>pyridoxal 5'-phosphate</name>
        <dbReference type="ChEBI" id="CHEBI:597326"/>
    </cofactor>
</comment>
<dbReference type="AlphaFoldDB" id="A0A379AEZ1"/>
<dbReference type="GO" id="GO:0042802">
    <property type="term" value="F:identical protein binding"/>
    <property type="evidence" value="ECO:0007669"/>
    <property type="project" value="TreeGrafter"/>
</dbReference>
<reference evidence="4 5" key="1">
    <citation type="submission" date="2018-06" db="EMBL/GenBank/DDBJ databases">
        <authorList>
            <consortium name="Pathogen Informatics"/>
            <person name="Doyle S."/>
        </authorList>
    </citation>
    <scope>NUCLEOTIDE SEQUENCE [LARGE SCALE GENOMIC DNA]</scope>
    <source>
        <strain evidence="4 5">NCTC9381</strain>
    </source>
</reference>
<dbReference type="Gene3D" id="3.90.1150.10">
    <property type="entry name" value="Aspartate Aminotransferase, domain 1"/>
    <property type="match status" value="1"/>
</dbReference>
<dbReference type="EMBL" id="UGSO01000001">
    <property type="protein sequence ID" value="SUB16148.1"/>
    <property type="molecule type" value="Genomic_DNA"/>
</dbReference>
<dbReference type="Proteomes" id="UP000254640">
    <property type="component" value="Unassembled WGS sequence"/>
</dbReference>
<keyword evidence="4" id="KW-0808">Transferase</keyword>
<gene>
    <name evidence="4" type="primary">gabT_1</name>
    <name evidence="4" type="ORF">NCTC9381_02050</name>
</gene>
<keyword evidence="5" id="KW-1185">Reference proteome</keyword>
<evidence type="ECO:0000256" key="1">
    <source>
        <dbReference type="ARBA" id="ARBA00001933"/>
    </source>
</evidence>
<dbReference type="InterPro" id="IPR015421">
    <property type="entry name" value="PyrdxlP-dep_Trfase_major"/>
</dbReference>
<keyword evidence="2 4" id="KW-0032">Aminotransferase</keyword>
<dbReference type="Pfam" id="PF00202">
    <property type="entry name" value="Aminotran_3"/>
    <property type="match status" value="1"/>
</dbReference>
<protein>
    <submittedName>
        <fullName evidence="4">4-aminobutyrate aminotransferase GabT</fullName>
        <ecNumber evidence="4">2.6.1.19</ecNumber>
    </submittedName>
</protein>
<evidence type="ECO:0000313" key="4">
    <source>
        <dbReference type="EMBL" id="SUB16148.1"/>
    </source>
</evidence>
<evidence type="ECO:0000256" key="3">
    <source>
        <dbReference type="ARBA" id="ARBA00022898"/>
    </source>
</evidence>
<dbReference type="GO" id="GO:0034386">
    <property type="term" value="F:4-aminobutyrate:2-oxoglutarate transaminase activity"/>
    <property type="evidence" value="ECO:0007669"/>
    <property type="project" value="UniProtKB-EC"/>
</dbReference>
<dbReference type="EC" id="2.6.1.19" evidence="4"/>
<dbReference type="InterPro" id="IPR015424">
    <property type="entry name" value="PyrdxlP-dep_Trfase"/>
</dbReference>
<accession>A0A379AEZ1</accession>
<dbReference type="GO" id="GO:0030170">
    <property type="term" value="F:pyridoxal phosphate binding"/>
    <property type="evidence" value="ECO:0007669"/>
    <property type="project" value="InterPro"/>
</dbReference>
<evidence type="ECO:0000256" key="2">
    <source>
        <dbReference type="ARBA" id="ARBA00022576"/>
    </source>
</evidence>